<dbReference type="AlphaFoldDB" id="A0A0X8JGS9"/>
<evidence type="ECO:0000256" key="1">
    <source>
        <dbReference type="ARBA" id="ARBA00022679"/>
    </source>
</evidence>
<sequence length="213" mass="21348">MAAAARGGLESQGGHSHPVEAGGFVREATSGDLEAIGTVHASAMRASLGAAHAAAHGGAPLPAGVTAMISAPVLAAGWEGAVVEPPSSRHHVLVATLGDEVVGIVALAPTQGAVDEKEAADAPASVREPEPAAEITALGVLPEHQREGHGSRLLAAATDYAKQDGARVLLQWAVRGDGSVAGLLTACGLERTESYRELPVGEGVTEDCWAAAL</sequence>
<evidence type="ECO:0000313" key="4">
    <source>
        <dbReference type="EMBL" id="AMD88530.1"/>
    </source>
</evidence>
<dbReference type="KEGG" id="ard:AXF14_08945"/>
<evidence type="ECO:0000259" key="3">
    <source>
        <dbReference type="PROSITE" id="PS51186"/>
    </source>
</evidence>
<reference evidence="5" key="1">
    <citation type="submission" date="2016-02" db="EMBL/GenBank/DDBJ databases">
        <authorList>
            <person name="Holder M.E."/>
            <person name="Ajami N.J."/>
            <person name="Petrosino J.F."/>
        </authorList>
    </citation>
    <scope>NUCLEOTIDE SEQUENCE [LARGE SCALE GENOMIC DNA]</scope>
    <source>
        <strain evidence="5">CCUG 36733</strain>
    </source>
</reference>
<evidence type="ECO:0000256" key="2">
    <source>
        <dbReference type="SAM" id="MobiDB-lite"/>
    </source>
</evidence>
<dbReference type="GO" id="GO:0008080">
    <property type="term" value="F:N-acetyltransferase activity"/>
    <property type="evidence" value="ECO:0007669"/>
    <property type="project" value="InterPro"/>
</dbReference>
<dbReference type="STRING" id="111015.AXF14_08945"/>
<feature type="domain" description="N-acetyltransferase" evidence="3">
    <location>
        <begin position="23"/>
        <end position="211"/>
    </location>
</feature>
<dbReference type="CDD" id="cd04301">
    <property type="entry name" value="NAT_SF"/>
    <property type="match status" value="1"/>
</dbReference>
<dbReference type="Proteomes" id="UP000065220">
    <property type="component" value="Chromosome"/>
</dbReference>
<name>A0A0X8JGS9_ACTRD</name>
<dbReference type="InterPro" id="IPR016181">
    <property type="entry name" value="Acyl_CoA_acyltransferase"/>
</dbReference>
<keyword evidence="5" id="KW-1185">Reference proteome</keyword>
<gene>
    <name evidence="4" type="ORF">AXF14_08945</name>
</gene>
<accession>A0A0X8JGS9</accession>
<evidence type="ECO:0000313" key="5">
    <source>
        <dbReference type="Proteomes" id="UP000065220"/>
    </source>
</evidence>
<organism evidence="4 5">
    <name type="scientific">Actinomyces radicidentis</name>
    <dbReference type="NCBI Taxonomy" id="111015"/>
    <lineage>
        <taxon>Bacteria</taxon>
        <taxon>Bacillati</taxon>
        <taxon>Actinomycetota</taxon>
        <taxon>Actinomycetes</taxon>
        <taxon>Actinomycetales</taxon>
        <taxon>Actinomycetaceae</taxon>
        <taxon>Actinomyces</taxon>
    </lineage>
</organism>
<dbReference type="EMBL" id="CP014228">
    <property type="protein sequence ID" value="AMD88530.1"/>
    <property type="molecule type" value="Genomic_DNA"/>
</dbReference>
<keyword evidence="1 4" id="KW-0808">Transferase</keyword>
<dbReference type="Pfam" id="PF00583">
    <property type="entry name" value="Acetyltransf_1"/>
    <property type="match status" value="1"/>
</dbReference>
<dbReference type="PROSITE" id="PS51186">
    <property type="entry name" value="GNAT"/>
    <property type="match status" value="1"/>
</dbReference>
<dbReference type="InterPro" id="IPR050769">
    <property type="entry name" value="NAT_camello-type"/>
</dbReference>
<dbReference type="Gene3D" id="3.40.630.30">
    <property type="match status" value="1"/>
</dbReference>
<dbReference type="SUPFAM" id="SSF55729">
    <property type="entry name" value="Acyl-CoA N-acyltransferases (Nat)"/>
    <property type="match status" value="1"/>
</dbReference>
<protein>
    <submittedName>
        <fullName evidence="4">GNAT family acetyltransferase</fullName>
    </submittedName>
</protein>
<dbReference type="PANTHER" id="PTHR13947:SF37">
    <property type="entry name" value="LD18367P"/>
    <property type="match status" value="1"/>
</dbReference>
<feature type="region of interest" description="Disordered" evidence="2">
    <location>
        <begin position="1"/>
        <end position="22"/>
    </location>
</feature>
<dbReference type="InterPro" id="IPR000182">
    <property type="entry name" value="GNAT_dom"/>
</dbReference>
<dbReference type="PANTHER" id="PTHR13947">
    <property type="entry name" value="GNAT FAMILY N-ACETYLTRANSFERASE"/>
    <property type="match status" value="1"/>
</dbReference>
<proteinExistence type="predicted"/>